<dbReference type="PROSITE" id="PS50287">
    <property type="entry name" value="SRCR_2"/>
    <property type="match status" value="1"/>
</dbReference>
<keyword evidence="2" id="KW-0677">Repeat</keyword>
<evidence type="ECO:0000256" key="1">
    <source>
        <dbReference type="ARBA" id="ARBA00022729"/>
    </source>
</evidence>
<feature type="compositionally biased region" description="Basic and acidic residues" evidence="4">
    <location>
        <begin position="725"/>
        <end position="740"/>
    </location>
</feature>
<feature type="domain" description="SRCR" evidence="6">
    <location>
        <begin position="162"/>
        <end position="269"/>
    </location>
</feature>
<keyword evidence="8" id="KW-1185">Reference proteome</keyword>
<evidence type="ECO:0000256" key="4">
    <source>
        <dbReference type="SAM" id="MobiDB-lite"/>
    </source>
</evidence>
<keyword evidence="3" id="KW-1015">Disulfide bond</keyword>
<sequence>MPLWCEVGPDCPTFDVRDPTDDCAANLTAGFCGGAVAAISARLVMDANCSALVPDAGAAVSDLITELAAIAAVPSGYITIDSVACSPTDPGQLVASFSVYFPPDSTAAQVSNASMLLASTLAMKSAVSSSFQSRWGSVSQAASTNTTVLQRSQLIADGPYYVRKLSESGATYGLVDILLPDGGTGLICGSSFGAPEATVVCNELGFTSGTPAPLPSGATLGSAYQSSLFLDGLSCGQTTQTQLQKCASRGWIQAGSGCNLTTAAAVTCSGGLLASLDAAVTLNVSDCGAVSLSASLFLSELFQELAARVYGVSSSRLVLAEKPICKVVGAQLQLAASFSLLFRTDSKATEVDTAQNLTSLSAMRSSLSAGLQARWGAVVAVGAPTVLVLDSSALCSGVISSSFCSASKPSGLNAYIGSSSLTVKVVIGIGAGVLGLLLILLVVGCLIYRARKSARVEPVVRVAAWGEGQGAALGAAGAAAGAATAGAGGAGDPRVVTTVGRGRAQPEPSPGRSHVVPIGGEEDAVEEIEAEDAPQLMQRPPAGASPQGLDPIPPAAGERGASTSQAGPSSGPAQALPSTVADGNLARSSSRPRTGAPSATVAAGALLSPRQLPVGRPVSGQPLSGGRPPSAAWPAGGRAPPEAQQPSPPLFGAVEEAPPLPSASRPSTSMFNRPLSGLPRPVTPPPPQAAAAAAPSAAAAARESGGRPSLDTLVRSEPLPAEAEVAARREAQREAGRGRDVDEDLVASFHGGALARARLAGIMQAETDVRSFDDVDVSSRPERSGGGGALAATPVRPALPLLSLDGAAAEHTPVRVTAALGDVDSPGPSRSGGLA</sequence>
<feature type="region of interest" description="Disordered" evidence="4">
    <location>
        <begin position="484"/>
        <end position="518"/>
    </location>
</feature>
<dbReference type="InterPro" id="IPR036772">
    <property type="entry name" value="SRCR-like_dom_sf"/>
</dbReference>
<feature type="region of interest" description="Disordered" evidence="4">
    <location>
        <begin position="537"/>
        <end position="742"/>
    </location>
</feature>
<dbReference type="PANTHER" id="PTHR19331">
    <property type="entry name" value="SCAVENGER RECEPTOR DOMAIN-CONTAINING"/>
    <property type="match status" value="1"/>
</dbReference>
<keyword evidence="5" id="KW-0472">Membrane</keyword>
<dbReference type="Proteomes" id="UP000075714">
    <property type="component" value="Unassembled WGS sequence"/>
</dbReference>
<evidence type="ECO:0000313" key="7">
    <source>
        <dbReference type="EMBL" id="KXZ45545.1"/>
    </source>
</evidence>
<dbReference type="STRING" id="33097.A0A150G7M0"/>
<evidence type="ECO:0000256" key="2">
    <source>
        <dbReference type="ARBA" id="ARBA00022737"/>
    </source>
</evidence>
<dbReference type="AlphaFoldDB" id="A0A150G7M0"/>
<evidence type="ECO:0000259" key="6">
    <source>
        <dbReference type="PROSITE" id="PS50287"/>
    </source>
</evidence>
<evidence type="ECO:0000256" key="5">
    <source>
        <dbReference type="SAM" id="Phobius"/>
    </source>
</evidence>
<feature type="region of interest" description="Disordered" evidence="4">
    <location>
        <begin position="768"/>
        <end position="795"/>
    </location>
</feature>
<dbReference type="EMBL" id="LSYV01000054">
    <property type="protein sequence ID" value="KXZ45545.1"/>
    <property type="molecule type" value="Genomic_DNA"/>
</dbReference>
<feature type="transmembrane region" description="Helical" evidence="5">
    <location>
        <begin position="425"/>
        <end position="448"/>
    </location>
</feature>
<keyword evidence="1" id="KW-0732">Signal</keyword>
<feature type="compositionally biased region" description="Low complexity" evidence="4">
    <location>
        <begin position="689"/>
        <end position="701"/>
    </location>
</feature>
<proteinExistence type="predicted"/>
<feature type="compositionally biased region" description="Polar residues" evidence="4">
    <location>
        <begin position="561"/>
        <end position="572"/>
    </location>
</feature>
<dbReference type="InterPro" id="IPR001190">
    <property type="entry name" value="SRCR"/>
</dbReference>
<comment type="caution">
    <text evidence="7">The sequence shown here is derived from an EMBL/GenBank/DDBJ whole genome shotgun (WGS) entry which is preliminary data.</text>
</comment>
<feature type="compositionally biased region" description="Basic and acidic residues" evidence="4">
    <location>
        <begin position="768"/>
        <end position="783"/>
    </location>
</feature>
<dbReference type="Gene3D" id="3.10.250.10">
    <property type="entry name" value="SRCR-like domain"/>
    <property type="match status" value="1"/>
</dbReference>
<reference evidence="8" key="1">
    <citation type="journal article" date="2016" name="Nat. Commun.">
        <title>The Gonium pectorale genome demonstrates co-option of cell cycle regulation during the evolution of multicellularity.</title>
        <authorList>
            <person name="Hanschen E.R."/>
            <person name="Marriage T.N."/>
            <person name="Ferris P.J."/>
            <person name="Hamaji T."/>
            <person name="Toyoda A."/>
            <person name="Fujiyama A."/>
            <person name="Neme R."/>
            <person name="Noguchi H."/>
            <person name="Minakuchi Y."/>
            <person name="Suzuki M."/>
            <person name="Kawai-Toyooka H."/>
            <person name="Smith D.R."/>
            <person name="Sparks H."/>
            <person name="Anderson J."/>
            <person name="Bakaric R."/>
            <person name="Luria V."/>
            <person name="Karger A."/>
            <person name="Kirschner M.W."/>
            <person name="Durand P.M."/>
            <person name="Michod R.E."/>
            <person name="Nozaki H."/>
            <person name="Olson B.J."/>
        </authorList>
    </citation>
    <scope>NUCLEOTIDE SEQUENCE [LARGE SCALE GENOMIC DNA]</scope>
    <source>
        <strain evidence="8">NIES-2863</strain>
    </source>
</reference>
<dbReference type="PANTHER" id="PTHR19331:SF487">
    <property type="entry name" value="SOLUBLE SCAVENGER RECEPTOR CYSTEINE-RICH DOMAIN-CONTAINING PROTEIN SSC5D"/>
    <property type="match status" value="1"/>
</dbReference>
<keyword evidence="5" id="KW-1133">Transmembrane helix</keyword>
<accession>A0A150G7M0</accession>
<evidence type="ECO:0000313" key="8">
    <source>
        <dbReference type="Proteomes" id="UP000075714"/>
    </source>
</evidence>
<gene>
    <name evidence="7" type="ORF">GPECTOR_53g131</name>
</gene>
<protein>
    <recommendedName>
        <fullName evidence="6">SRCR domain-containing protein</fullName>
    </recommendedName>
</protein>
<dbReference type="SUPFAM" id="SSF56487">
    <property type="entry name" value="SRCR-like"/>
    <property type="match status" value="1"/>
</dbReference>
<dbReference type="SMART" id="SM00202">
    <property type="entry name" value="SR"/>
    <property type="match status" value="1"/>
</dbReference>
<keyword evidence="5" id="KW-0812">Transmembrane</keyword>
<dbReference type="GO" id="GO:0016020">
    <property type="term" value="C:membrane"/>
    <property type="evidence" value="ECO:0007669"/>
    <property type="project" value="InterPro"/>
</dbReference>
<dbReference type="Pfam" id="PF00530">
    <property type="entry name" value="SRCR"/>
    <property type="match status" value="1"/>
</dbReference>
<evidence type="ECO:0000256" key="3">
    <source>
        <dbReference type="ARBA" id="ARBA00023157"/>
    </source>
</evidence>
<name>A0A150G7M0_GONPE</name>
<organism evidence="7 8">
    <name type="scientific">Gonium pectorale</name>
    <name type="common">Green alga</name>
    <dbReference type="NCBI Taxonomy" id="33097"/>
    <lineage>
        <taxon>Eukaryota</taxon>
        <taxon>Viridiplantae</taxon>
        <taxon>Chlorophyta</taxon>
        <taxon>core chlorophytes</taxon>
        <taxon>Chlorophyceae</taxon>
        <taxon>CS clade</taxon>
        <taxon>Chlamydomonadales</taxon>
        <taxon>Volvocaceae</taxon>
        <taxon>Gonium</taxon>
    </lineage>
</organism>